<accession>A0ABD5NPV4</accession>
<evidence type="ECO:0000256" key="1">
    <source>
        <dbReference type="SAM" id="MobiDB-lite"/>
    </source>
</evidence>
<reference evidence="2 3" key="1">
    <citation type="journal article" date="2019" name="Int. J. Syst. Evol. Microbiol.">
        <title>The Global Catalogue of Microorganisms (GCM) 10K type strain sequencing project: providing services to taxonomists for standard genome sequencing and annotation.</title>
        <authorList>
            <consortium name="The Broad Institute Genomics Platform"/>
            <consortium name="The Broad Institute Genome Sequencing Center for Infectious Disease"/>
            <person name="Wu L."/>
            <person name="Ma J."/>
        </authorList>
    </citation>
    <scope>NUCLEOTIDE SEQUENCE [LARGE SCALE GENOMIC DNA]</scope>
    <source>
        <strain evidence="2 3">IBRC-M 10256</strain>
    </source>
</reference>
<dbReference type="AlphaFoldDB" id="A0ABD5NPV4"/>
<keyword evidence="3" id="KW-1185">Reference proteome</keyword>
<dbReference type="RefSeq" id="WP_256533546.1">
    <property type="nucleotide sequence ID" value="NZ_CP101824.1"/>
</dbReference>
<feature type="region of interest" description="Disordered" evidence="1">
    <location>
        <begin position="54"/>
        <end position="74"/>
    </location>
</feature>
<dbReference type="EMBL" id="JBHSAQ010000010">
    <property type="protein sequence ID" value="MFC3959057.1"/>
    <property type="molecule type" value="Genomic_DNA"/>
</dbReference>
<comment type="caution">
    <text evidence="2">The sequence shown here is derived from an EMBL/GenBank/DDBJ whole genome shotgun (WGS) entry which is preliminary data.</text>
</comment>
<protein>
    <submittedName>
        <fullName evidence="2">Ribbon-helix-helix domain-containing protein</fullName>
    </submittedName>
</protein>
<dbReference type="Gene3D" id="1.10.1220.10">
    <property type="entry name" value="Met repressor-like"/>
    <property type="match status" value="1"/>
</dbReference>
<dbReference type="Proteomes" id="UP001595846">
    <property type="component" value="Unassembled WGS sequence"/>
</dbReference>
<dbReference type="InterPro" id="IPR013321">
    <property type="entry name" value="Arc_rbn_hlx_hlx"/>
</dbReference>
<evidence type="ECO:0000313" key="2">
    <source>
        <dbReference type="EMBL" id="MFC3959057.1"/>
    </source>
</evidence>
<dbReference type="GeneID" id="73902677"/>
<organism evidence="2 3">
    <name type="scientific">Halovivax cerinus</name>
    <dbReference type="NCBI Taxonomy" id="1487865"/>
    <lineage>
        <taxon>Archaea</taxon>
        <taxon>Methanobacteriati</taxon>
        <taxon>Methanobacteriota</taxon>
        <taxon>Stenosarchaea group</taxon>
        <taxon>Halobacteria</taxon>
        <taxon>Halobacteriales</taxon>
        <taxon>Natrialbaceae</taxon>
        <taxon>Halovivax</taxon>
    </lineage>
</organism>
<gene>
    <name evidence="2" type="ORF">ACFOUR_11845</name>
</gene>
<dbReference type="InterPro" id="IPR010985">
    <property type="entry name" value="Ribbon_hlx_hlx"/>
</dbReference>
<sequence length="74" mass="8499">MSADRKSIPVSIPDGLVEELDKLVAEGKFGSRSDALRYGARLVARESRLKRLHEETAHRAKQDVEDRLERKRVR</sequence>
<dbReference type="CDD" id="cd22231">
    <property type="entry name" value="RHH_NikR_HicB-like"/>
    <property type="match status" value="1"/>
</dbReference>
<evidence type="ECO:0000313" key="3">
    <source>
        <dbReference type="Proteomes" id="UP001595846"/>
    </source>
</evidence>
<name>A0ABD5NPV4_9EURY</name>
<dbReference type="SUPFAM" id="SSF47598">
    <property type="entry name" value="Ribbon-helix-helix"/>
    <property type="match status" value="1"/>
</dbReference>
<proteinExistence type="predicted"/>